<dbReference type="CDD" id="cd00130">
    <property type="entry name" value="PAS"/>
    <property type="match status" value="1"/>
</dbReference>
<keyword evidence="5 9" id="KW-0418">Kinase</keyword>
<keyword evidence="10" id="KW-1185">Reference proteome</keyword>
<evidence type="ECO:0000256" key="3">
    <source>
        <dbReference type="ARBA" id="ARBA00022679"/>
    </source>
</evidence>
<dbReference type="InterPro" id="IPR035965">
    <property type="entry name" value="PAS-like_dom_sf"/>
</dbReference>
<dbReference type="AlphaFoldDB" id="M0I923"/>
<feature type="transmembrane region" description="Helical" evidence="7">
    <location>
        <begin position="106"/>
        <end position="129"/>
    </location>
</feature>
<dbReference type="EMBL" id="AOLN01000018">
    <property type="protein sequence ID" value="ELZ91939.1"/>
    <property type="molecule type" value="Genomic_DNA"/>
</dbReference>
<evidence type="ECO:0000256" key="6">
    <source>
        <dbReference type="ARBA" id="ARBA00022840"/>
    </source>
</evidence>
<dbReference type="GO" id="GO:0004673">
    <property type="term" value="F:protein histidine kinase activity"/>
    <property type="evidence" value="ECO:0007669"/>
    <property type="project" value="UniProtKB-EC"/>
</dbReference>
<dbReference type="PANTHER" id="PTHR44936">
    <property type="entry name" value="SENSOR PROTEIN CREC"/>
    <property type="match status" value="1"/>
</dbReference>
<evidence type="ECO:0000313" key="10">
    <source>
        <dbReference type="Proteomes" id="UP000011550"/>
    </source>
</evidence>
<dbReference type="InterPro" id="IPR036890">
    <property type="entry name" value="HATPase_C_sf"/>
</dbReference>
<dbReference type="InterPro" id="IPR050980">
    <property type="entry name" value="2C_sensor_his_kinase"/>
</dbReference>
<dbReference type="PROSITE" id="PS50109">
    <property type="entry name" value="HIS_KIN"/>
    <property type="match status" value="1"/>
</dbReference>
<dbReference type="EC" id="2.7.13.3" evidence="2"/>
<dbReference type="InterPro" id="IPR031621">
    <property type="entry name" value="HisKA_7TM"/>
</dbReference>
<name>M0I923_9EURY</name>
<keyword evidence="7" id="KW-0472">Membrane</keyword>
<feature type="transmembrane region" description="Helical" evidence="7">
    <location>
        <begin position="172"/>
        <end position="193"/>
    </location>
</feature>
<dbReference type="Gene3D" id="3.30.450.20">
    <property type="entry name" value="PAS domain"/>
    <property type="match status" value="1"/>
</dbReference>
<dbReference type="SMART" id="SM00091">
    <property type="entry name" value="PAS"/>
    <property type="match status" value="1"/>
</dbReference>
<dbReference type="SUPFAM" id="SSF55874">
    <property type="entry name" value="ATPase domain of HSP90 chaperone/DNA topoisomerase II/histidine kinase"/>
    <property type="match status" value="1"/>
</dbReference>
<dbReference type="GO" id="GO:0005524">
    <property type="term" value="F:ATP binding"/>
    <property type="evidence" value="ECO:0007669"/>
    <property type="project" value="UniProtKB-KW"/>
</dbReference>
<feature type="transmembrane region" description="Helical" evidence="7">
    <location>
        <begin position="59"/>
        <end position="77"/>
    </location>
</feature>
<evidence type="ECO:0000313" key="9">
    <source>
        <dbReference type="EMBL" id="ELZ91939.1"/>
    </source>
</evidence>
<feature type="transmembrane region" description="Helical" evidence="7">
    <location>
        <begin position="28"/>
        <end position="47"/>
    </location>
</feature>
<feature type="domain" description="Histidine kinase" evidence="8">
    <location>
        <begin position="316"/>
        <end position="517"/>
    </location>
</feature>
<dbReference type="Pfam" id="PF16927">
    <property type="entry name" value="HisKA_7TM"/>
    <property type="match status" value="1"/>
</dbReference>
<evidence type="ECO:0000256" key="7">
    <source>
        <dbReference type="SAM" id="Phobius"/>
    </source>
</evidence>
<proteinExistence type="predicted"/>
<comment type="catalytic activity">
    <reaction evidence="1">
        <text>ATP + protein L-histidine = ADP + protein N-phospho-L-histidine.</text>
        <dbReference type="EC" id="2.7.13.3"/>
    </reaction>
</comment>
<keyword evidence="7" id="KW-1133">Transmembrane helix</keyword>
<dbReference type="STRING" id="662479.C440_16544"/>
<dbReference type="SUPFAM" id="SSF55785">
    <property type="entry name" value="PYP-like sensor domain (PAS domain)"/>
    <property type="match status" value="1"/>
</dbReference>
<sequence length="522" mass="57705">MLAGQSWWSICLVFQIQATTLSEKVFWVDISWIGVVVIPVAWLAFSLDYTGRDQYLRPAYFAVVVVIPAITVGLTLTSDYHTLLYRDSWLVIQNGVLRLGQAVGPWFWVITVYTYLLGLLGSIPIFGLLTSEMRPFRGQSVALLLGTLAPWASNVFYLLGVFDTSGLDPTPVAFSISGVAYLAAVTRFQLFGASPSPTHRARRLVFTQMHDGAVVVDRQDTIVDMNEPAAAILGGEQTQVLGMPSASVIPSYDMLPMDGEAPEPLSIETPNGTNRYDVSVTRIDDVHGRFLGRVISFHDVSEILRERQRLKVLNRVLRHNLRTEANLIAGYADLLADTEETPESRLIKKHTQRIIDVGDKGRTIVELFDTNWATKQPRQVRELLETCISDVSKMHPNARLAIGDIPPESAVSPVLKPVLVNLIENGVEHNTNPKPWVHVSARADDETVAFHVIDDGDGIGEYERAVLARGDETPLEHGSGLGLWLVQWGVDIADGQLEFEDRSSGGTVVTVRVPRFFVADAE</sequence>
<keyword evidence="4" id="KW-0547">Nucleotide-binding</keyword>
<dbReference type="NCBIfam" id="TIGR00229">
    <property type="entry name" value="sensory_box"/>
    <property type="match status" value="1"/>
</dbReference>
<dbReference type="Gene3D" id="3.30.565.10">
    <property type="entry name" value="Histidine kinase-like ATPase, C-terminal domain"/>
    <property type="match status" value="1"/>
</dbReference>
<keyword evidence="3" id="KW-0808">Transferase</keyword>
<evidence type="ECO:0000256" key="1">
    <source>
        <dbReference type="ARBA" id="ARBA00000085"/>
    </source>
</evidence>
<dbReference type="SMART" id="SM00387">
    <property type="entry name" value="HATPase_c"/>
    <property type="match status" value="1"/>
</dbReference>
<reference evidence="9 10" key="1">
    <citation type="journal article" date="2014" name="PLoS Genet.">
        <title>Phylogenetically driven sequencing of extremely halophilic archaea reveals strategies for static and dynamic osmo-response.</title>
        <authorList>
            <person name="Becker E.A."/>
            <person name="Seitzer P.M."/>
            <person name="Tritt A."/>
            <person name="Larsen D."/>
            <person name="Krusor M."/>
            <person name="Yao A.I."/>
            <person name="Wu D."/>
            <person name="Madern D."/>
            <person name="Eisen J.A."/>
            <person name="Darling A.E."/>
            <person name="Facciotti M.T."/>
        </authorList>
    </citation>
    <scope>NUCLEOTIDE SEQUENCE [LARGE SCALE GENOMIC DNA]</scope>
    <source>
        <strain evidence="9 10">ATCC BAA-1512</strain>
    </source>
</reference>
<dbReference type="PANTHER" id="PTHR44936:SF10">
    <property type="entry name" value="SENSOR PROTEIN RSTB"/>
    <property type="match status" value="1"/>
</dbReference>
<evidence type="ECO:0000259" key="8">
    <source>
        <dbReference type="PROSITE" id="PS50109"/>
    </source>
</evidence>
<comment type="caution">
    <text evidence="9">The sequence shown here is derived from an EMBL/GenBank/DDBJ whole genome shotgun (WGS) entry which is preliminary data.</text>
</comment>
<dbReference type="Proteomes" id="UP000011550">
    <property type="component" value="Unassembled WGS sequence"/>
</dbReference>
<accession>M0I923</accession>
<keyword evidence="7" id="KW-0812">Transmembrane</keyword>
<dbReference type="PATRIC" id="fig|662479.7.peg.3361"/>
<gene>
    <name evidence="9" type="ORF">C440_16544</name>
</gene>
<dbReference type="Pfam" id="PF02518">
    <property type="entry name" value="HATPase_c"/>
    <property type="match status" value="1"/>
</dbReference>
<dbReference type="InterPro" id="IPR003594">
    <property type="entry name" value="HATPase_dom"/>
</dbReference>
<evidence type="ECO:0000256" key="5">
    <source>
        <dbReference type="ARBA" id="ARBA00022777"/>
    </source>
</evidence>
<dbReference type="InterPro" id="IPR000014">
    <property type="entry name" value="PAS"/>
</dbReference>
<dbReference type="InterPro" id="IPR005467">
    <property type="entry name" value="His_kinase_dom"/>
</dbReference>
<feature type="transmembrane region" description="Helical" evidence="7">
    <location>
        <begin position="141"/>
        <end position="160"/>
    </location>
</feature>
<evidence type="ECO:0000256" key="2">
    <source>
        <dbReference type="ARBA" id="ARBA00012438"/>
    </source>
</evidence>
<evidence type="ECO:0000256" key="4">
    <source>
        <dbReference type="ARBA" id="ARBA00022741"/>
    </source>
</evidence>
<keyword evidence="6" id="KW-0067">ATP-binding</keyword>
<protein>
    <recommendedName>
        <fullName evidence="2">histidine kinase</fullName>
        <ecNumber evidence="2">2.7.13.3</ecNumber>
    </recommendedName>
</protein>
<organism evidence="9 10">
    <name type="scientific">Haloferax mucosum ATCC BAA-1512</name>
    <dbReference type="NCBI Taxonomy" id="662479"/>
    <lineage>
        <taxon>Archaea</taxon>
        <taxon>Methanobacteriati</taxon>
        <taxon>Methanobacteriota</taxon>
        <taxon>Stenosarchaea group</taxon>
        <taxon>Halobacteria</taxon>
        <taxon>Halobacteriales</taxon>
        <taxon>Haloferacaceae</taxon>
        <taxon>Haloferax</taxon>
    </lineage>
</organism>